<evidence type="ECO:0000313" key="4">
    <source>
        <dbReference type="Proteomes" id="UP000835052"/>
    </source>
</evidence>
<dbReference type="Proteomes" id="UP000835052">
    <property type="component" value="Unassembled WGS sequence"/>
</dbReference>
<reference evidence="3" key="1">
    <citation type="submission" date="2020-10" db="EMBL/GenBank/DDBJ databases">
        <authorList>
            <person name="Kikuchi T."/>
        </authorList>
    </citation>
    <scope>NUCLEOTIDE SEQUENCE</scope>
    <source>
        <strain evidence="3">NKZ352</strain>
    </source>
</reference>
<evidence type="ECO:0000313" key="3">
    <source>
        <dbReference type="EMBL" id="CAD6187171.1"/>
    </source>
</evidence>
<organism evidence="3 4">
    <name type="scientific">Caenorhabditis auriculariae</name>
    <dbReference type="NCBI Taxonomy" id="2777116"/>
    <lineage>
        <taxon>Eukaryota</taxon>
        <taxon>Metazoa</taxon>
        <taxon>Ecdysozoa</taxon>
        <taxon>Nematoda</taxon>
        <taxon>Chromadorea</taxon>
        <taxon>Rhabditida</taxon>
        <taxon>Rhabditina</taxon>
        <taxon>Rhabditomorpha</taxon>
        <taxon>Rhabditoidea</taxon>
        <taxon>Rhabditidae</taxon>
        <taxon>Peloderinae</taxon>
        <taxon>Caenorhabditis</taxon>
    </lineage>
</organism>
<gene>
    <name evidence="3" type="ORF">CAUJ_LOCUS3090</name>
</gene>
<accession>A0A8S1GVU7</accession>
<feature type="region of interest" description="Disordered" evidence="1">
    <location>
        <begin position="41"/>
        <end position="165"/>
    </location>
</feature>
<evidence type="ECO:0000256" key="1">
    <source>
        <dbReference type="SAM" id="MobiDB-lite"/>
    </source>
</evidence>
<keyword evidence="4" id="KW-1185">Reference proteome</keyword>
<protein>
    <submittedName>
        <fullName evidence="3">Uncharacterized protein</fullName>
    </submittedName>
</protein>
<sequence length="165" mass="17237">MRPSISTNLLAVAILLGVVVNSGSTQQAGYGMQGAGNWLPSGYANQNGQNQGGGDEIQGSVGNVEKPAQPNSGYNNWNSGGGGQFPQPPMEMNGQPWNGNWNGGAELPQGNKEDGISGSVGVSSTTTRQPQKPYGYGNGNPNGFYGYNSHKNRPMPNYRGPSGNY</sequence>
<dbReference type="EMBL" id="CAJGYM010000006">
    <property type="protein sequence ID" value="CAD6187171.1"/>
    <property type="molecule type" value="Genomic_DNA"/>
</dbReference>
<proteinExistence type="predicted"/>
<evidence type="ECO:0000256" key="2">
    <source>
        <dbReference type="SAM" id="SignalP"/>
    </source>
</evidence>
<feature type="chain" id="PRO_5035776792" evidence="2">
    <location>
        <begin position="26"/>
        <end position="165"/>
    </location>
</feature>
<feature type="compositionally biased region" description="Low complexity" evidence="1">
    <location>
        <begin position="117"/>
        <end position="148"/>
    </location>
</feature>
<comment type="caution">
    <text evidence="3">The sequence shown here is derived from an EMBL/GenBank/DDBJ whole genome shotgun (WGS) entry which is preliminary data.</text>
</comment>
<keyword evidence="2" id="KW-0732">Signal</keyword>
<feature type="compositionally biased region" description="Low complexity" evidence="1">
    <location>
        <begin position="93"/>
        <end position="104"/>
    </location>
</feature>
<dbReference type="AlphaFoldDB" id="A0A8S1GVU7"/>
<name>A0A8S1GVU7_9PELO</name>
<feature type="signal peptide" evidence="2">
    <location>
        <begin position="1"/>
        <end position="25"/>
    </location>
</feature>